<dbReference type="InterPro" id="IPR000182">
    <property type="entry name" value="GNAT_dom"/>
</dbReference>
<evidence type="ECO:0000313" key="5">
    <source>
        <dbReference type="Proteomes" id="UP000034789"/>
    </source>
</evidence>
<dbReference type="Gene3D" id="3.40.630.30">
    <property type="match status" value="1"/>
</dbReference>
<accession>A0A0G1YRA3</accession>
<dbReference type="EMBL" id="LCSD01000034">
    <property type="protein sequence ID" value="KKW45978.1"/>
    <property type="molecule type" value="Genomic_DNA"/>
</dbReference>
<dbReference type="InterPro" id="IPR016181">
    <property type="entry name" value="Acyl_CoA_acyltransferase"/>
</dbReference>
<dbReference type="Pfam" id="PF00583">
    <property type="entry name" value="Acetyltransf_1"/>
    <property type="match status" value="1"/>
</dbReference>
<gene>
    <name evidence="4" type="ORF">UY98_C0034G0011</name>
</gene>
<keyword evidence="1 4" id="KW-0808">Transferase</keyword>
<dbReference type="AlphaFoldDB" id="A0A0G1YRA3"/>
<organism evidence="4 5">
    <name type="scientific">Candidatus Kaiserbacteria bacterium GW2011_GWA2_58_9</name>
    <dbReference type="NCBI Taxonomy" id="1618672"/>
    <lineage>
        <taxon>Bacteria</taxon>
        <taxon>Candidatus Kaiseribacteriota</taxon>
    </lineage>
</organism>
<keyword evidence="2" id="KW-0012">Acyltransferase</keyword>
<dbReference type="GO" id="GO:0016747">
    <property type="term" value="F:acyltransferase activity, transferring groups other than amino-acyl groups"/>
    <property type="evidence" value="ECO:0007669"/>
    <property type="project" value="InterPro"/>
</dbReference>
<sequence>MAVITRLRTADRATCGQIGALVRMLSSRLKGCSPTLLRKILASPETELWVGKEGKTIAAMGTLALVLRPEGIAARIEDVVVDPRYQRQGLGEAISEKLIERAKARGAAWINLSSRSDRVAANKLYQKLGFILHDTNVYELKL</sequence>
<dbReference type="SUPFAM" id="SSF55729">
    <property type="entry name" value="Acyl-CoA N-acyltransferases (Nat)"/>
    <property type="match status" value="1"/>
</dbReference>
<proteinExistence type="predicted"/>
<dbReference type="Proteomes" id="UP000034789">
    <property type="component" value="Unassembled WGS sequence"/>
</dbReference>
<comment type="caution">
    <text evidence="4">The sequence shown here is derived from an EMBL/GenBank/DDBJ whole genome shotgun (WGS) entry which is preliminary data.</text>
</comment>
<dbReference type="InterPro" id="IPR050832">
    <property type="entry name" value="Bact_Acetyltransf"/>
</dbReference>
<dbReference type="PANTHER" id="PTHR43877">
    <property type="entry name" value="AMINOALKYLPHOSPHONATE N-ACETYLTRANSFERASE-RELATED-RELATED"/>
    <property type="match status" value="1"/>
</dbReference>
<protein>
    <submittedName>
        <fullName evidence="4">N-acetyltransferase GCN5</fullName>
    </submittedName>
</protein>
<name>A0A0G1YRA3_9BACT</name>
<dbReference type="CDD" id="cd04301">
    <property type="entry name" value="NAT_SF"/>
    <property type="match status" value="1"/>
</dbReference>
<evidence type="ECO:0000256" key="1">
    <source>
        <dbReference type="ARBA" id="ARBA00022679"/>
    </source>
</evidence>
<evidence type="ECO:0000313" key="4">
    <source>
        <dbReference type="EMBL" id="KKW45978.1"/>
    </source>
</evidence>
<feature type="domain" description="N-acetyltransferase" evidence="3">
    <location>
        <begin position="5"/>
        <end position="142"/>
    </location>
</feature>
<dbReference type="PROSITE" id="PS51186">
    <property type="entry name" value="GNAT"/>
    <property type="match status" value="1"/>
</dbReference>
<reference evidence="4 5" key="1">
    <citation type="journal article" date="2015" name="Nature">
        <title>rRNA introns, odd ribosomes, and small enigmatic genomes across a large radiation of phyla.</title>
        <authorList>
            <person name="Brown C.T."/>
            <person name="Hug L.A."/>
            <person name="Thomas B.C."/>
            <person name="Sharon I."/>
            <person name="Castelle C.J."/>
            <person name="Singh A."/>
            <person name="Wilkins M.J."/>
            <person name="Williams K.H."/>
            <person name="Banfield J.F."/>
        </authorList>
    </citation>
    <scope>NUCLEOTIDE SEQUENCE [LARGE SCALE GENOMIC DNA]</scope>
</reference>
<evidence type="ECO:0000256" key="2">
    <source>
        <dbReference type="ARBA" id="ARBA00023315"/>
    </source>
</evidence>
<evidence type="ECO:0000259" key="3">
    <source>
        <dbReference type="PROSITE" id="PS51186"/>
    </source>
</evidence>